<reference evidence="1 2" key="1">
    <citation type="journal article" date="2020" name="ISME J.">
        <title>Comparative genomics reveals insights into cyanobacterial evolution and habitat adaptation.</title>
        <authorList>
            <person name="Chen M.Y."/>
            <person name="Teng W.K."/>
            <person name="Zhao L."/>
            <person name="Hu C.X."/>
            <person name="Zhou Y.K."/>
            <person name="Han B.P."/>
            <person name="Song L.R."/>
            <person name="Shu W.S."/>
        </authorList>
    </citation>
    <scope>NUCLEOTIDE SEQUENCE [LARGE SCALE GENOMIC DNA]</scope>
    <source>
        <strain evidence="1 2">FACHB-248</strain>
    </source>
</reference>
<evidence type="ECO:0000313" key="1">
    <source>
        <dbReference type="EMBL" id="MBD2605677.1"/>
    </source>
</evidence>
<dbReference type="RefSeq" id="WP_051503057.1">
    <property type="nucleotide sequence ID" value="NZ_JACJTA010000027.1"/>
</dbReference>
<proteinExistence type="predicted"/>
<gene>
    <name evidence="1" type="ORF">H6G81_14360</name>
</gene>
<evidence type="ECO:0000313" key="2">
    <source>
        <dbReference type="Proteomes" id="UP000660380"/>
    </source>
</evidence>
<keyword evidence="2" id="KW-1185">Reference proteome</keyword>
<protein>
    <submittedName>
        <fullName evidence="1">Uncharacterized protein</fullName>
    </submittedName>
</protein>
<dbReference type="EMBL" id="JACJTA010000027">
    <property type="protein sequence ID" value="MBD2605677.1"/>
    <property type="molecule type" value="Genomic_DNA"/>
</dbReference>
<sequence length="281" mass="31208">MFLQSAAKPIDDSLKKLVDEIEAQSPGLSVLAARKFRYSLYQTPVEVTIKEPRNLNVLEEFIIRAGLELNPPPTEDELASVLGLDPVFVRSTATTLKMLQTLSATSPITVTPEGRLFYEKGSVPQPPYSVQVYAVSDRLNEKIIFQSEPSSTVVLKQPDLADFVKIDRKIPDISSLSIEEVQQIIQASGLALHLPKEGKIVISSKVVAPTETIWKTISLFVLFDVLEDRLSLQVRSGKQILESISNWLETLQAEGKVSLEALCELSDETINFERETTLNTP</sequence>
<dbReference type="Proteomes" id="UP000660380">
    <property type="component" value="Unassembled WGS sequence"/>
</dbReference>
<comment type="caution">
    <text evidence="1">The sequence shown here is derived from an EMBL/GenBank/DDBJ whole genome shotgun (WGS) entry which is preliminary data.</text>
</comment>
<accession>A0ABR8GR41</accession>
<organism evidence="1 2">
    <name type="scientific">Scytonema hofmannii FACHB-248</name>
    <dbReference type="NCBI Taxonomy" id="1842502"/>
    <lineage>
        <taxon>Bacteria</taxon>
        <taxon>Bacillati</taxon>
        <taxon>Cyanobacteriota</taxon>
        <taxon>Cyanophyceae</taxon>
        <taxon>Nostocales</taxon>
        <taxon>Scytonemataceae</taxon>
        <taxon>Scytonema</taxon>
    </lineage>
</organism>
<name>A0ABR8GR41_9CYAN</name>